<dbReference type="OrthoDB" id="809632at2759"/>
<dbReference type="FunFam" id="3.40.50.720:FF:000121">
    <property type="entry name" value="Prostaglandin reductase 2"/>
    <property type="match status" value="1"/>
</dbReference>
<dbReference type="InterPro" id="IPR041694">
    <property type="entry name" value="ADH_N_2"/>
</dbReference>
<accession>A0A371GLN0</accession>
<dbReference type="GO" id="GO:0016628">
    <property type="term" value="F:oxidoreductase activity, acting on the CH-CH group of donors, NAD or NADP as acceptor"/>
    <property type="evidence" value="ECO:0007669"/>
    <property type="project" value="InterPro"/>
</dbReference>
<comment type="caution">
    <text evidence="3">The sequence shown here is derived from an EMBL/GenBank/DDBJ whole genome shotgun (WGS) entry which is preliminary data.</text>
</comment>
<dbReference type="CDD" id="cd08295">
    <property type="entry name" value="double_bond_reductase_like"/>
    <property type="match status" value="1"/>
</dbReference>
<feature type="non-terminal residue" evidence="3">
    <location>
        <position position="383"/>
    </location>
</feature>
<dbReference type="SUPFAM" id="SSF50129">
    <property type="entry name" value="GroES-like"/>
    <property type="match status" value="1"/>
</dbReference>
<evidence type="ECO:0000313" key="4">
    <source>
        <dbReference type="Proteomes" id="UP000257109"/>
    </source>
</evidence>
<dbReference type="InterPro" id="IPR011032">
    <property type="entry name" value="GroES-like_sf"/>
</dbReference>
<gene>
    <name evidence="3" type="primary">DBR</name>
    <name evidence="3" type="ORF">CR513_26587</name>
</gene>
<dbReference type="InterPro" id="IPR036291">
    <property type="entry name" value="NAD(P)-bd_dom_sf"/>
</dbReference>
<dbReference type="Proteomes" id="UP000257109">
    <property type="component" value="Unassembled WGS sequence"/>
</dbReference>
<keyword evidence="1" id="KW-0560">Oxidoreductase</keyword>
<dbReference type="InterPro" id="IPR013149">
    <property type="entry name" value="ADH-like_C"/>
</dbReference>
<dbReference type="Gene3D" id="3.40.50.720">
    <property type="entry name" value="NAD(P)-binding Rossmann-like Domain"/>
    <property type="match status" value="1"/>
</dbReference>
<evidence type="ECO:0000313" key="3">
    <source>
        <dbReference type="EMBL" id="RDX91436.1"/>
    </source>
</evidence>
<dbReference type="InterPro" id="IPR020843">
    <property type="entry name" value="ER"/>
</dbReference>
<evidence type="ECO:0000256" key="1">
    <source>
        <dbReference type="ARBA" id="ARBA00023002"/>
    </source>
</evidence>
<dbReference type="Gene3D" id="3.90.180.10">
    <property type="entry name" value="Medium-chain alcohol dehydrogenases, catalytic domain"/>
    <property type="match status" value="1"/>
</dbReference>
<sequence length="383" mass="42932">MSKFDSARFNSTGIVHLDLDGAMAEQVQNKQVIFKGYLDDVPKETDMELKLSKFELNPPPQGSAAILVKNLYLSCDPYMRGRMRDFHGSYIPPFVPGHALEGFGVSQVIHSDNPNYQPGDFITGFTGWEEYSLIQRTEKLRKIQPDDRIPLSFHVGLLGMPGFTAYAGFYEVCTPSKGEYVFVSAASGAVGQLVGQLAKLHGCYVVGSAGSKEKVDLLKNKLGFDEAFNYKEELDLDAALKRYFPQGIDIYFDNVGGDMLDAALLNMRIHGRIAVCGMVSQQSLSKPKGIYNLFNFISKRIRMQGFLQSDYLQLYPRFLEDVSSYYKQGKIVYIEDMNEGLESAPAAFVGLFHGKNVGKQDVLELRHRLTFSPSAFSVYYEQK</sequence>
<dbReference type="EMBL" id="QJKJ01005125">
    <property type="protein sequence ID" value="RDX91436.1"/>
    <property type="molecule type" value="Genomic_DNA"/>
</dbReference>
<dbReference type="InterPro" id="IPR045010">
    <property type="entry name" value="MDR_fam"/>
</dbReference>
<proteinExistence type="predicted"/>
<keyword evidence="4" id="KW-1185">Reference proteome</keyword>
<dbReference type="Pfam" id="PF00107">
    <property type="entry name" value="ADH_zinc_N"/>
    <property type="match status" value="1"/>
</dbReference>
<reference evidence="3" key="1">
    <citation type="submission" date="2018-05" db="EMBL/GenBank/DDBJ databases">
        <title>Draft genome of Mucuna pruriens seed.</title>
        <authorList>
            <person name="Nnadi N.E."/>
            <person name="Vos R."/>
            <person name="Hasami M.H."/>
            <person name="Devisetty U.K."/>
            <person name="Aguiy J.C."/>
        </authorList>
    </citation>
    <scope>NUCLEOTIDE SEQUENCE [LARGE SCALE GENOMIC DNA]</scope>
    <source>
        <strain evidence="3">JCA_2017</strain>
    </source>
</reference>
<dbReference type="PANTHER" id="PTHR43205">
    <property type="entry name" value="PROSTAGLANDIN REDUCTASE"/>
    <property type="match status" value="1"/>
</dbReference>
<evidence type="ECO:0000259" key="2">
    <source>
        <dbReference type="SMART" id="SM00829"/>
    </source>
</evidence>
<dbReference type="SUPFAM" id="SSF51735">
    <property type="entry name" value="NAD(P)-binding Rossmann-fold domains"/>
    <property type="match status" value="1"/>
</dbReference>
<dbReference type="AlphaFoldDB" id="A0A371GLN0"/>
<feature type="domain" description="Enoyl reductase (ER)" evidence="2">
    <location>
        <begin position="46"/>
        <end position="362"/>
    </location>
</feature>
<feature type="non-terminal residue" evidence="3">
    <location>
        <position position="1"/>
    </location>
</feature>
<name>A0A371GLN0_MUCPR</name>
<protein>
    <submittedName>
        <fullName evidence="3">2-alkenal reductase (NADP(+)-dependent)</fullName>
    </submittedName>
</protein>
<dbReference type="Pfam" id="PF16884">
    <property type="entry name" value="ADH_N_2"/>
    <property type="match status" value="1"/>
</dbReference>
<dbReference type="PANTHER" id="PTHR43205:SF35">
    <property type="entry name" value="ZINC-BINDING DEHYDROGENASE FAMILY PROTEIN"/>
    <property type="match status" value="1"/>
</dbReference>
<dbReference type="SMART" id="SM00829">
    <property type="entry name" value="PKS_ER"/>
    <property type="match status" value="1"/>
</dbReference>
<organism evidence="3 4">
    <name type="scientific">Mucuna pruriens</name>
    <name type="common">Velvet bean</name>
    <name type="synonym">Dolichos pruriens</name>
    <dbReference type="NCBI Taxonomy" id="157652"/>
    <lineage>
        <taxon>Eukaryota</taxon>
        <taxon>Viridiplantae</taxon>
        <taxon>Streptophyta</taxon>
        <taxon>Embryophyta</taxon>
        <taxon>Tracheophyta</taxon>
        <taxon>Spermatophyta</taxon>
        <taxon>Magnoliopsida</taxon>
        <taxon>eudicotyledons</taxon>
        <taxon>Gunneridae</taxon>
        <taxon>Pentapetalae</taxon>
        <taxon>rosids</taxon>
        <taxon>fabids</taxon>
        <taxon>Fabales</taxon>
        <taxon>Fabaceae</taxon>
        <taxon>Papilionoideae</taxon>
        <taxon>50 kb inversion clade</taxon>
        <taxon>NPAAA clade</taxon>
        <taxon>indigoferoid/millettioid clade</taxon>
        <taxon>Phaseoleae</taxon>
        <taxon>Mucuna</taxon>
    </lineage>
</organism>